<evidence type="ECO:0000313" key="3">
    <source>
        <dbReference type="EMBL" id="AMQ35831.1"/>
    </source>
</evidence>
<evidence type="ECO:0000313" key="2">
    <source>
        <dbReference type="EMBL" id="AMQ35714.1"/>
    </source>
</evidence>
<reference evidence="3" key="1">
    <citation type="submission" date="2016-01" db="EMBL/GenBank/DDBJ databases">
        <title>Complete Genome Sequences of Four Plutella xylostella Granulovirus Isolates.</title>
        <authorList>
            <person name="Spence R.J."/>
            <person name="Noune C."/>
            <person name="Hauxwell C."/>
        </authorList>
    </citation>
    <scope>NUCLEOTIDE SEQUENCE</scope>
    <source>
        <strain evidence="2">PxGV_C</strain>
        <strain evidence="3">PxGV_K</strain>
        <strain evidence="4">PxGV_M</strain>
    </source>
</reference>
<comment type="similarity">
    <text evidence="1">Belongs to the heparin-binding growth factors family.</text>
</comment>
<dbReference type="EMBL" id="KU529793">
    <property type="protein sequence ID" value="AMQ35948.1"/>
    <property type="molecule type" value="Genomic_DNA"/>
</dbReference>
<gene>
    <name evidence="3" type="primary">PxGV-Korf102</name>
    <name evidence="5" type="synonym">ORF102</name>
    <name evidence="2" type="synonym">PxGV-Corf102</name>
    <name evidence="4" type="synonym">PxGV-Morf102</name>
</gene>
<protein>
    <submittedName>
        <fullName evidence="2 5">ORF102 protein</fullName>
    </submittedName>
    <submittedName>
        <fullName evidence="3">PxGV-Korf102 protein</fullName>
    </submittedName>
    <submittedName>
        <fullName evidence="4">PxGV-Morf102 protein</fullName>
    </submittedName>
</protein>
<dbReference type="SUPFAM" id="SSF50353">
    <property type="entry name" value="Cytokine"/>
    <property type="match status" value="1"/>
</dbReference>
<dbReference type="GO" id="GO:0008083">
    <property type="term" value="F:growth factor activity"/>
    <property type="evidence" value="ECO:0007669"/>
    <property type="project" value="InterPro"/>
</dbReference>
<dbReference type="Gene3D" id="2.80.10.50">
    <property type="match status" value="1"/>
</dbReference>
<proteinExistence type="inferred from homology"/>
<reference evidence="5" key="2">
    <citation type="submission" date="2019-06" db="EMBL/GenBank/DDBJ databases">
        <title>Plutella xylostella granulovirus.</title>
        <authorList>
            <person name="Li L."/>
            <person name="Zhang M."/>
        </authorList>
    </citation>
    <scope>NUCLEOTIDE SEQUENCE</scope>
    <source>
        <strain evidence="5">PlxyGV_NW</strain>
    </source>
</reference>
<evidence type="ECO:0000256" key="1">
    <source>
        <dbReference type="ARBA" id="ARBA00007936"/>
    </source>
</evidence>
<dbReference type="EMBL" id="KU529791">
    <property type="protein sequence ID" value="AMQ35714.1"/>
    <property type="molecule type" value="Genomic_DNA"/>
</dbReference>
<dbReference type="InterPro" id="IPR002209">
    <property type="entry name" value="Fibroblast_GF_fam"/>
</dbReference>
<sequence>MYTVVFILLIFSESYRAEDDVVVYQLDGQNITYSPFYRIDKFSNKSIGIGYGLLYNKTDYLYYKNANEYSNISTVTKRQKHTFYFYKDTFRNDGKFYIRDDNCKFMCLNPCGHVFMSSTIFTHICKFFIKPVNDSVKIFTKSRATPFTYKSLKYNEKSNELVGELYLNSEDDVTASFNLVGDVESFQTYCKKIGETKQKNLDLSTEERCTTPVIEDTPDYQKKIVVAYEFKNVYDIKVGDNSIFIGSDAKLSAYSDLNTKFYKHTVGVNSVVFKHAKSCKYLCVTGCGQTYMTSDYNEDCTIRLDMSRTSSEFYFKVIKHNKYMYLNNTWLDLRDKPKTYFKLYETNVATIQELCADNPLPKKILPPRMCMTSDATRISFHLIFLILLHYVIKDSD</sequence>
<evidence type="ECO:0000313" key="4">
    <source>
        <dbReference type="EMBL" id="AMQ35948.1"/>
    </source>
</evidence>
<dbReference type="EMBL" id="KU529792">
    <property type="protein sequence ID" value="AMQ35831.1"/>
    <property type="molecule type" value="Genomic_DNA"/>
</dbReference>
<name>A0A142DW63_9BBAC</name>
<evidence type="ECO:0000313" key="5">
    <source>
        <dbReference type="EMBL" id="QKV50263.1"/>
    </source>
</evidence>
<accession>A0A142DW63</accession>
<dbReference type="Pfam" id="PF00167">
    <property type="entry name" value="FGF"/>
    <property type="match status" value="1"/>
</dbReference>
<organism evidence="3">
    <name type="scientific">Plutella xylostella granulovirus</name>
    <dbReference type="NCBI Taxonomy" id="98383"/>
    <lineage>
        <taxon>Viruses</taxon>
        <taxon>Viruses incertae sedis</taxon>
        <taxon>Naldaviricetes</taxon>
        <taxon>Lefavirales</taxon>
        <taxon>Baculoviridae</taxon>
        <taxon>Betabaculovirus</taxon>
        <taxon>Betabaculovirus pluxylostellae</taxon>
    </lineage>
</organism>
<dbReference type="InterPro" id="IPR008996">
    <property type="entry name" value="IL1/FGF"/>
</dbReference>
<dbReference type="EMBL" id="MN099286">
    <property type="protein sequence ID" value="QKV50263.1"/>
    <property type="molecule type" value="Genomic_DNA"/>
</dbReference>